<dbReference type="KEGG" id="tsy:THSYN_32395"/>
<accession>A0A2K8UJ50</accession>
<evidence type="ECO:0000256" key="1">
    <source>
        <dbReference type="SAM" id="MobiDB-lite"/>
    </source>
</evidence>
<gene>
    <name evidence="2" type="ORF">THSYN_32395</name>
</gene>
<protein>
    <submittedName>
        <fullName evidence="2">Uncharacterized protein</fullName>
    </submittedName>
</protein>
<dbReference type="EMBL" id="CP020372">
    <property type="protein sequence ID" value="AUB85604.1"/>
    <property type="molecule type" value="Genomic_DNA"/>
</dbReference>
<name>A0A2K8UJ50_9GAMM</name>
<sequence>MTSVGGPFSGLSLGTGIGIDDLRHFTIIQGLVERIYIDACQAAAGSSGQLFCKTMARAAKAVVYAADTDQKTNISDYQFLFQGGVIDDFEGQIWRFDKEGNARQTSPTPPDGSGHSDLLD</sequence>
<reference evidence="2 3" key="1">
    <citation type="submission" date="2017-03" db="EMBL/GenBank/DDBJ databases">
        <title>Complete genome sequence of Candidatus 'Thiodictyon syntrophicum' sp. nov. strain Cad16T, a photolithoautotroph purple sulfur bacterium isolated from an alpine meromictic lake.</title>
        <authorList>
            <person name="Luedin S.M."/>
            <person name="Pothier J.F."/>
            <person name="Danza F."/>
            <person name="Storelli N."/>
            <person name="Wittwer M."/>
            <person name="Tonolla M."/>
        </authorList>
    </citation>
    <scope>NUCLEOTIDE SEQUENCE [LARGE SCALE GENOMIC DNA]</scope>
    <source>
        <strain evidence="2 3">Cad16T</strain>
        <plasmid evidence="3">Plasmid pts485</plasmid>
    </source>
</reference>
<organism evidence="2 3">
    <name type="scientific">Candidatus Thiodictyon syntrophicum</name>
    <dbReference type="NCBI Taxonomy" id="1166950"/>
    <lineage>
        <taxon>Bacteria</taxon>
        <taxon>Pseudomonadati</taxon>
        <taxon>Pseudomonadota</taxon>
        <taxon>Gammaproteobacteria</taxon>
        <taxon>Chromatiales</taxon>
        <taxon>Chromatiaceae</taxon>
        <taxon>Thiodictyon</taxon>
    </lineage>
</organism>
<keyword evidence="3" id="KW-1185">Reference proteome</keyword>
<dbReference type="AlphaFoldDB" id="A0A2K8UJ50"/>
<evidence type="ECO:0000313" key="2">
    <source>
        <dbReference type="EMBL" id="AUB85604.1"/>
    </source>
</evidence>
<proteinExistence type="predicted"/>
<evidence type="ECO:0000313" key="3">
    <source>
        <dbReference type="Proteomes" id="UP000232638"/>
    </source>
</evidence>
<feature type="region of interest" description="Disordered" evidence="1">
    <location>
        <begin position="97"/>
        <end position="120"/>
    </location>
</feature>
<dbReference type="Proteomes" id="UP000232638">
    <property type="component" value="Plasmid pTs485"/>
</dbReference>
<geneLocation type="plasmid" evidence="3">
    <name>pts485</name>
</geneLocation>
<keyword evidence="2" id="KW-0614">Plasmid</keyword>